<reference evidence="2 3" key="1">
    <citation type="journal article" date="2018" name="Sci. Rep.">
        <title>Genomic signatures of local adaptation to the degree of environmental predictability in rotifers.</title>
        <authorList>
            <person name="Franch-Gras L."/>
            <person name="Hahn C."/>
            <person name="Garcia-Roger E.M."/>
            <person name="Carmona M.J."/>
            <person name="Serra M."/>
            <person name="Gomez A."/>
        </authorList>
    </citation>
    <scope>NUCLEOTIDE SEQUENCE [LARGE SCALE GENOMIC DNA]</scope>
    <source>
        <strain evidence="2">HYR1</strain>
    </source>
</reference>
<name>A0A3M7PVC8_BRAPC</name>
<feature type="chain" id="PRO_5018163518" evidence="1">
    <location>
        <begin position="19"/>
        <end position="108"/>
    </location>
</feature>
<protein>
    <submittedName>
        <fullName evidence="2">Uncharacterized protein</fullName>
    </submittedName>
</protein>
<proteinExistence type="predicted"/>
<sequence>MIMIMISILKLILSSSLLLKINYHDIFLKNGFKKKQKAYHSLNKEQQKNSTQNYSLEICVTSKTFSLKFFCRRSGRQIDRLILAAFGPASPGRRPTLLAETVRTHDLS</sequence>
<evidence type="ECO:0000256" key="1">
    <source>
        <dbReference type="SAM" id="SignalP"/>
    </source>
</evidence>
<comment type="caution">
    <text evidence="2">The sequence shown here is derived from an EMBL/GenBank/DDBJ whole genome shotgun (WGS) entry which is preliminary data.</text>
</comment>
<organism evidence="2 3">
    <name type="scientific">Brachionus plicatilis</name>
    <name type="common">Marine rotifer</name>
    <name type="synonym">Brachionus muelleri</name>
    <dbReference type="NCBI Taxonomy" id="10195"/>
    <lineage>
        <taxon>Eukaryota</taxon>
        <taxon>Metazoa</taxon>
        <taxon>Spiralia</taxon>
        <taxon>Gnathifera</taxon>
        <taxon>Rotifera</taxon>
        <taxon>Eurotatoria</taxon>
        <taxon>Monogononta</taxon>
        <taxon>Pseudotrocha</taxon>
        <taxon>Ploima</taxon>
        <taxon>Brachionidae</taxon>
        <taxon>Brachionus</taxon>
    </lineage>
</organism>
<feature type="signal peptide" evidence="1">
    <location>
        <begin position="1"/>
        <end position="18"/>
    </location>
</feature>
<evidence type="ECO:0000313" key="2">
    <source>
        <dbReference type="EMBL" id="RNA03152.1"/>
    </source>
</evidence>
<accession>A0A3M7PVC8</accession>
<gene>
    <name evidence="2" type="ORF">BpHYR1_046892</name>
</gene>
<keyword evidence="3" id="KW-1185">Reference proteome</keyword>
<dbReference type="AlphaFoldDB" id="A0A3M7PVC8"/>
<keyword evidence="1" id="KW-0732">Signal</keyword>
<evidence type="ECO:0000313" key="3">
    <source>
        <dbReference type="Proteomes" id="UP000276133"/>
    </source>
</evidence>
<dbReference type="EMBL" id="REGN01008611">
    <property type="protein sequence ID" value="RNA03152.1"/>
    <property type="molecule type" value="Genomic_DNA"/>
</dbReference>
<dbReference type="Proteomes" id="UP000276133">
    <property type="component" value="Unassembled WGS sequence"/>
</dbReference>